<sequence>MFAYLTVSEWKQGISSIWTLAGHSCGVELSPPQYLELACLWYGRERWLVLACVTCHKPVWRANWLVMACGNNNVKKIEPRLDLWGSAWNGPDTLHLFPWLYPQLRRQRFQETEKSTKRYKDLYPPDMG</sequence>
<comment type="caution">
    <text evidence="1">The sequence shown here is derived from an EMBL/GenBank/DDBJ whole genome shotgun (WGS) entry which is preliminary data.</text>
</comment>
<keyword evidence="2" id="KW-1185">Reference proteome</keyword>
<name>A0AAD7HHZ0_9AGAR</name>
<protein>
    <submittedName>
        <fullName evidence="1">Uncharacterized protein</fullName>
    </submittedName>
</protein>
<accession>A0AAD7HHZ0</accession>
<organism evidence="1 2">
    <name type="scientific">Mycena metata</name>
    <dbReference type="NCBI Taxonomy" id="1033252"/>
    <lineage>
        <taxon>Eukaryota</taxon>
        <taxon>Fungi</taxon>
        <taxon>Dikarya</taxon>
        <taxon>Basidiomycota</taxon>
        <taxon>Agaricomycotina</taxon>
        <taxon>Agaricomycetes</taxon>
        <taxon>Agaricomycetidae</taxon>
        <taxon>Agaricales</taxon>
        <taxon>Marasmiineae</taxon>
        <taxon>Mycenaceae</taxon>
        <taxon>Mycena</taxon>
    </lineage>
</organism>
<proteinExistence type="predicted"/>
<dbReference type="AlphaFoldDB" id="A0AAD7HHZ0"/>
<gene>
    <name evidence="1" type="ORF">B0H16DRAFT_1474502</name>
</gene>
<dbReference type="Proteomes" id="UP001215598">
    <property type="component" value="Unassembled WGS sequence"/>
</dbReference>
<evidence type="ECO:0000313" key="1">
    <source>
        <dbReference type="EMBL" id="KAJ7720268.1"/>
    </source>
</evidence>
<reference evidence="1" key="1">
    <citation type="submission" date="2023-03" db="EMBL/GenBank/DDBJ databases">
        <title>Massive genome expansion in bonnet fungi (Mycena s.s.) driven by repeated elements and novel gene families across ecological guilds.</title>
        <authorList>
            <consortium name="Lawrence Berkeley National Laboratory"/>
            <person name="Harder C.B."/>
            <person name="Miyauchi S."/>
            <person name="Viragh M."/>
            <person name="Kuo A."/>
            <person name="Thoen E."/>
            <person name="Andreopoulos B."/>
            <person name="Lu D."/>
            <person name="Skrede I."/>
            <person name="Drula E."/>
            <person name="Henrissat B."/>
            <person name="Morin E."/>
            <person name="Kohler A."/>
            <person name="Barry K."/>
            <person name="LaButti K."/>
            <person name="Morin E."/>
            <person name="Salamov A."/>
            <person name="Lipzen A."/>
            <person name="Mereny Z."/>
            <person name="Hegedus B."/>
            <person name="Baldrian P."/>
            <person name="Stursova M."/>
            <person name="Weitz H."/>
            <person name="Taylor A."/>
            <person name="Grigoriev I.V."/>
            <person name="Nagy L.G."/>
            <person name="Martin F."/>
            <person name="Kauserud H."/>
        </authorList>
    </citation>
    <scope>NUCLEOTIDE SEQUENCE</scope>
    <source>
        <strain evidence="1">CBHHK182m</strain>
    </source>
</reference>
<evidence type="ECO:0000313" key="2">
    <source>
        <dbReference type="Proteomes" id="UP001215598"/>
    </source>
</evidence>
<dbReference type="EMBL" id="JARKIB010000242">
    <property type="protein sequence ID" value="KAJ7720268.1"/>
    <property type="molecule type" value="Genomic_DNA"/>
</dbReference>